<evidence type="ECO:0000313" key="9">
    <source>
        <dbReference type="Proteomes" id="UP000694388"/>
    </source>
</evidence>
<reference evidence="8" key="1">
    <citation type="submission" date="2025-08" db="UniProtKB">
        <authorList>
            <consortium name="Ensembl"/>
        </authorList>
    </citation>
    <scope>IDENTIFICATION</scope>
</reference>
<keyword evidence="5" id="KW-0804">Transcription</keyword>
<evidence type="ECO:0000256" key="6">
    <source>
        <dbReference type="ARBA" id="ARBA00023242"/>
    </source>
</evidence>
<dbReference type="GO" id="GO:0051123">
    <property type="term" value="P:RNA polymerase II preinitiation complex assembly"/>
    <property type="evidence" value="ECO:0007669"/>
    <property type="project" value="TreeGrafter"/>
</dbReference>
<dbReference type="CDD" id="cd07981">
    <property type="entry name" value="HFD_TAF12"/>
    <property type="match status" value="1"/>
</dbReference>
<dbReference type="Ensembl" id="ENSEBUT00000014570.1">
    <property type="protein sequence ID" value="ENSEBUP00000013994.1"/>
    <property type="gene ID" value="ENSEBUG00000008823.1"/>
</dbReference>
<dbReference type="GeneTree" id="ENSGT00390000002144"/>
<dbReference type="PANTHER" id="PTHR12264:SF21">
    <property type="entry name" value="TRANSCRIPTION INITIATION FACTOR TFIID SUBUNIT 12"/>
    <property type="match status" value="1"/>
</dbReference>
<dbReference type="GO" id="GO:0000124">
    <property type="term" value="C:SAGA complex"/>
    <property type="evidence" value="ECO:0007669"/>
    <property type="project" value="InterPro"/>
</dbReference>
<evidence type="ECO:0000256" key="4">
    <source>
        <dbReference type="ARBA" id="ARBA00023015"/>
    </source>
</evidence>
<protein>
    <recommendedName>
        <fullName evidence="3">Transcription initiation factor TFIID subunit 12</fullName>
    </recommendedName>
</protein>
<dbReference type="InterPro" id="IPR003228">
    <property type="entry name" value="TFIID_TAF12_dom"/>
</dbReference>
<sequence>MKAQIMNLSLPDLQAFENELSKLENLMDKRSHMVQRLQLTGEKLRMSQQSESAAILQEKHMTLLEQTRDLAYKVVMATVPVSTPVPISELLRDLDTQIALLGPGPHSVKQRGELQRLAEMQSGAQALASQLGRSALVSLPSLLAAPAAPPTALSAAPTALSAAPTAPPAASTPTVTVATGATGIATGTTAAAAATGGAKGQSGAEGGMLLSRRRLQELAHEVDPNEQLDDDVEELLLQMADDFIESVVSAASQLARHRKSTTLDVRDLQLHLERQWNMWIPGFGAEEVRPFRKSLATEAHKQRLALIRKTTKK</sequence>
<organism evidence="8 9">
    <name type="scientific">Eptatretus burgeri</name>
    <name type="common">Inshore hagfish</name>
    <dbReference type="NCBI Taxonomy" id="7764"/>
    <lineage>
        <taxon>Eukaryota</taxon>
        <taxon>Metazoa</taxon>
        <taxon>Chordata</taxon>
        <taxon>Craniata</taxon>
        <taxon>Vertebrata</taxon>
        <taxon>Cyclostomata</taxon>
        <taxon>Myxini</taxon>
        <taxon>Myxiniformes</taxon>
        <taxon>Myxinidae</taxon>
        <taxon>Eptatretinae</taxon>
        <taxon>Eptatretus</taxon>
    </lineage>
</organism>
<dbReference type="PANTHER" id="PTHR12264">
    <property type="entry name" value="TRANSCRIPTION INITIATION FACTOR TFIID SUBUNIT 12"/>
    <property type="match status" value="1"/>
</dbReference>
<feature type="domain" description="Transcription initiation factor TFIID subunit 12" evidence="7">
    <location>
        <begin position="211"/>
        <end position="278"/>
    </location>
</feature>
<dbReference type="GO" id="GO:0003677">
    <property type="term" value="F:DNA binding"/>
    <property type="evidence" value="ECO:0007669"/>
    <property type="project" value="TreeGrafter"/>
</dbReference>
<proteinExistence type="inferred from homology"/>
<keyword evidence="9" id="KW-1185">Reference proteome</keyword>
<dbReference type="GO" id="GO:0017025">
    <property type="term" value="F:TBP-class protein binding"/>
    <property type="evidence" value="ECO:0007669"/>
    <property type="project" value="TreeGrafter"/>
</dbReference>
<evidence type="ECO:0000256" key="2">
    <source>
        <dbReference type="ARBA" id="ARBA00007530"/>
    </source>
</evidence>
<evidence type="ECO:0000256" key="3">
    <source>
        <dbReference type="ARBA" id="ARBA00017484"/>
    </source>
</evidence>
<comment type="subcellular location">
    <subcellularLocation>
        <location evidence="1">Nucleus</location>
    </subcellularLocation>
</comment>
<dbReference type="GO" id="GO:0046982">
    <property type="term" value="F:protein heterodimerization activity"/>
    <property type="evidence" value="ECO:0007669"/>
    <property type="project" value="InterPro"/>
</dbReference>
<dbReference type="SUPFAM" id="SSF47113">
    <property type="entry name" value="Histone-fold"/>
    <property type="match status" value="1"/>
</dbReference>
<dbReference type="Proteomes" id="UP000694388">
    <property type="component" value="Unplaced"/>
</dbReference>
<accession>A0A8C4QDV5</accession>
<dbReference type="AlphaFoldDB" id="A0A8C4QDV5"/>
<comment type="similarity">
    <text evidence="2">Belongs to the TAF12 family.</text>
</comment>
<dbReference type="FunFam" id="1.10.20.10:FF:000011">
    <property type="entry name" value="Transcription initiation factor TFIID subunit 12"/>
    <property type="match status" value="1"/>
</dbReference>
<evidence type="ECO:0000259" key="7">
    <source>
        <dbReference type="Pfam" id="PF03847"/>
    </source>
</evidence>
<evidence type="ECO:0000256" key="1">
    <source>
        <dbReference type="ARBA" id="ARBA00004123"/>
    </source>
</evidence>
<reference evidence="8" key="2">
    <citation type="submission" date="2025-09" db="UniProtKB">
        <authorList>
            <consortium name="Ensembl"/>
        </authorList>
    </citation>
    <scope>IDENTIFICATION</scope>
</reference>
<dbReference type="Pfam" id="PF03847">
    <property type="entry name" value="TFIID_20kDa"/>
    <property type="match status" value="1"/>
</dbReference>
<name>A0A8C4QDV5_EPTBU</name>
<dbReference type="Gene3D" id="1.10.20.10">
    <property type="entry name" value="Histone, subunit A"/>
    <property type="match status" value="1"/>
</dbReference>
<evidence type="ECO:0000313" key="8">
    <source>
        <dbReference type="Ensembl" id="ENSEBUP00000013994.1"/>
    </source>
</evidence>
<keyword evidence="6" id="KW-0539">Nucleus</keyword>
<keyword evidence="4" id="KW-0805">Transcription regulation</keyword>
<evidence type="ECO:0000256" key="5">
    <source>
        <dbReference type="ARBA" id="ARBA00023163"/>
    </source>
</evidence>
<dbReference type="InterPro" id="IPR009072">
    <property type="entry name" value="Histone-fold"/>
</dbReference>
<dbReference type="InterPro" id="IPR037794">
    <property type="entry name" value="TAF12"/>
</dbReference>
<dbReference type="GO" id="GO:0005669">
    <property type="term" value="C:transcription factor TFIID complex"/>
    <property type="evidence" value="ECO:0007669"/>
    <property type="project" value="InterPro"/>
</dbReference>